<evidence type="ECO:0000313" key="9">
    <source>
        <dbReference type="Proteomes" id="UP001291309"/>
    </source>
</evidence>
<dbReference type="RefSeq" id="WP_321543603.1">
    <property type="nucleotide sequence ID" value="NZ_JAXIVS010000001.1"/>
</dbReference>
<dbReference type="InterPro" id="IPR013229">
    <property type="entry name" value="PEGA"/>
</dbReference>
<dbReference type="InterPro" id="IPR008266">
    <property type="entry name" value="Tyr_kinase_AS"/>
</dbReference>
<dbReference type="SUPFAM" id="SSF56112">
    <property type="entry name" value="Protein kinase-like (PK-like)"/>
    <property type="match status" value="1"/>
</dbReference>
<gene>
    <name evidence="8" type="ORF">SYV04_00725</name>
</gene>
<dbReference type="Pfam" id="PF08308">
    <property type="entry name" value="PEGA"/>
    <property type="match status" value="2"/>
</dbReference>
<proteinExistence type="predicted"/>
<dbReference type="InterPro" id="IPR011009">
    <property type="entry name" value="Kinase-like_dom_sf"/>
</dbReference>
<feature type="compositionally biased region" description="Basic and acidic residues" evidence="5">
    <location>
        <begin position="391"/>
        <end position="437"/>
    </location>
</feature>
<evidence type="ECO:0000256" key="2">
    <source>
        <dbReference type="ARBA" id="ARBA00022741"/>
    </source>
</evidence>
<feature type="domain" description="Protein kinase" evidence="7">
    <location>
        <begin position="9"/>
        <end position="284"/>
    </location>
</feature>
<dbReference type="Gene3D" id="1.10.510.10">
    <property type="entry name" value="Transferase(Phosphotransferase) domain 1"/>
    <property type="match status" value="1"/>
</dbReference>
<evidence type="ECO:0000256" key="1">
    <source>
        <dbReference type="ARBA" id="ARBA00022679"/>
    </source>
</evidence>
<evidence type="ECO:0000259" key="7">
    <source>
        <dbReference type="PROSITE" id="PS50011"/>
    </source>
</evidence>
<reference evidence="8 9" key="1">
    <citation type="submission" date="2023-12" db="EMBL/GenBank/DDBJ databases">
        <title>the genome sequence of Hyalangium sp. s54d21.</title>
        <authorList>
            <person name="Zhang X."/>
        </authorList>
    </citation>
    <scope>NUCLEOTIDE SEQUENCE [LARGE SCALE GENOMIC DNA]</scope>
    <source>
        <strain evidence="9">s54d21</strain>
    </source>
</reference>
<keyword evidence="9" id="KW-1185">Reference proteome</keyword>
<feature type="transmembrane region" description="Helical" evidence="6">
    <location>
        <begin position="452"/>
        <end position="473"/>
    </location>
</feature>
<dbReference type="PROSITE" id="PS00109">
    <property type="entry name" value="PROTEIN_KINASE_TYR"/>
    <property type="match status" value="1"/>
</dbReference>
<sequence>MSLENYGNYQLVKKLAMGGMAQIYLARRKVAEPSDELVVVKRILPHLAENVDFIRMFLDEARIAARLAHPNIVQIHDLGAQDDSFFLAMEYIHGEDVRRMCKRADSQGRPLPVSLACRIIIDACAGLDYAHKKTDPSGKPLNIVHRDVSPQNILVSFAGAVKVVDFGIAKAADQATVTRSGVLKGKYSYMSPEQAAGQRVDCRSDVFALGVVLYELVTGMRLFKRSSDMQTLSAVSECQVTPPSQVSPRVPPELSAIVMKALAKEPEARYAEALQLQVALEGWLGAQKHPATSTELSAFMRELYAERLAREARAGTVVVDEDPPATGQRAAVEGQRRSGIMPGPSTKEVTRAERGELVPAASFTAPATGPVPLDPAEVTDRTVQRPSRAMKSVEARRDSDAERPRAERRPTPRQTADVRRQEPEPRLATRPELEAPSRTDMTAPTSVSTRRWIAAIAATVSAVAVALLLWVYLRPAALPQATVRLETVPPGAKVVFDGRLLPGATPLVLPGMAQGNYPVTLSREGYQELRATVEIPATGTVTAPVLKLSPVPPPVKAPPPVVEKPPPPMVEKPPPAPVQVQLTLETEPAQATIFVDGVERGAGPLVVQAKAEQELEVRVNAAQYRPLSRKVKVGAGPAQRERFELEPLPKPAPPVAAGTIKQTRGEPPKPPPDAPRAMVRFAVTPWAEVSCGGRNLGTTPFEAVSLPVGVYQCKFHNPDLGRTLTQRVEVKATGLNKVVVKF</sequence>
<accession>A0ABU5GWE0</accession>
<keyword evidence="2" id="KW-0547">Nucleotide-binding</keyword>
<dbReference type="PROSITE" id="PS50011">
    <property type="entry name" value="PROTEIN_KINASE_DOM"/>
    <property type="match status" value="1"/>
</dbReference>
<dbReference type="PANTHER" id="PTHR43289:SF34">
    <property type="entry name" value="SERINE_THREONINE-PROTEIN KINASE YBDM-RELATED"/>
    <property type="match status" value="1"/>
</dbReference>
<organism evidence="8 9">
    <name type="scientific">Hyalangium rubrum</name>
    <dbReference type="NCBI Taxonomy" id="3103134"/>
    <lineage>
        <taxon>Bacteria</taxon>
        <taxon>Pseudomonadati</taxon>
        <taxon>Myxococcota</taxon>
        <taxon>Myxococcia</taxon>
        <taxon>Myxococcales</taxon>
        <taxon>Cystobacterineae</taxon>
        <taxon>Archangiaceae</taxon>
        <taxon>Hyalangium</taxon>
    </lineage>
</organism>
<comment type="caution">
    <text evidence="8">The sequence shown here is derived from an EMBL/GenBank/DDBJ whole genome shotgun (WGS) entry which is preliminary data.</text>
</comment>
<dbReference type="Pfam" id="PF00069">
    <property type="entry name" value="Pkinase"/>
    <property type="match status" value="1"/>
</dbReference>
<feature type="region of interest" description="Disordered" evidence="5">
    <location>
        <begin position="321"/>
        <end position="446"/>
    </location>
</feature>
<dbReference type="InterPro" id="IPR000719">
    <property type="entry name" value="Prot_kinase_dom"/>
</dbReference>
<dbReference type="PANTHER" id="PTHR43289">
    <property type="entry name" value="MITOGEN-ACTIVATED PROTEIN KINASE KINASE KINASE 20-RELATED"/>
    <property type="match status" value="1"/>
</dbReference>
<evidence type="ECO:0000256" key="3">
    <source>
        <dbReference type="ARBA" id="ARBA00022777"/>
    </source>
</evidence>
<evidence type="ECO:0000256" key="6">
    <source>
        <dbReference type="SAM" id="Phobius"/>
    </source>
</evidence>
<dbReference type="CDD" id="cd14014">
    <property type="entry name" value="STKc_PknB_like"/>
    <property type="match status" value="1"/>
</dbReference>
<evidence type="ECO:0000256" key="5">
    <source>
        <dbReference type="SAM" id="MobiDB-lite"/>
    </source>
</evidence>
<protein>
    <submittedName>
        <fullName evidence="8">Protein kinase</fullName>
    </submittedName>
</protein>
<keyword evidence="3 8" id="KW-0418">Kinase</keyword>
<keyword evidence="1" id="KW-0808">Transferase</keyword>
<evidence type="ECO:0000313" key="8">
    <source>
        <dbReference type="EMBL" id="MDY7224877.1"/>
    </source>
</evidence>
<keyword evidence="4" id="KW-0067">ATP-binding</keyword>
<keyword evidence="6" id="KW-1133">Transmembrane helix</keyword>
<dbReference type="GO" id="GO:0016301">
    <property type="term" value="F:kinase activity"/>
    <property type="evidence" value="ECO:0007669"/>
    <property type="project" value="UniProtKB-KW"/>
</dbReference>
<keyword evidence="6" id="KW-0812">Transmembrane</keyword>
<dbReference type="EMBL" id="JAXIVS010000001">
    <property type="protein sequence ID" value="MDY7224877.1"/>
    <property type="molecule type" value="Genomic_DNA"/>
</dbReference>
<dbReference type="Gene3D" id="3.30.200.20">
    <property type="entry name" value="Phosphorylase Kinase, domain 1"/>
    <property type="match status" value="1"/>
</dbReference>
<keyword evidence="6" id="KW-0472">Membrane</keyword>
<evidence type="ECO:0000256" key="4">
    <source>
        <dbReference type="ARBA" id="ARBA00022840"/>
    </source>
</evidence>
<feature type="region of interest" description="Disordered" evidence="5">
    <location>
        <begin position="647"/>
        <end position="674"/>
    </location>
</feature>
<name>A0ABU5GWE0_9BACT</name>
<dbReference type="Proteomes" id="UP001291309">
    <property type="component" value="Unassembled WGS sequence"/>
</dbReference>